<dbReference type="EMBL" id="JAOPJF010000045">
    <property type="protein sequence ID" value="KAK1142981.1"/>
    <property type="molecule type" value="Genomic_DNA"/>
</dbReference>
<accession>A0ACC3AYU0</accession>
<protein>
    <submittedName>
        <fullName evidence="1">Uncharacterized protein</fullName>
    </submittedName>
</protein>
<proteinExistence type="predicted"/>
<keyword evidence="2" id="KW-1185">Reference proteome</keyword>
<sequence length="61" mass="6717">MSQPQLGRPYREDHHTMVAQNRRSHNEHATDQFGPTAEDDGAPGLNDEQAAESELKTATAT</sequence>
<reference evidence="1 2" key="1">
    <citation type="journal article" date="2023" name="ACS Omega">
        <title>Identification of the Neoaspergillic Acid Biosynthesis Gene Cluster by Establishing an In Vitro CRISPR-Ribonucleoprotein Genetic System in Aspergillus melleus.</title>
        <authorList>
            <person name="Yuan B."/>
            <person name="Grau M.F."/>
            <person name="Murata R.M."/>
            <person name="Torok T."/>
            <person name="Venkateswaran K."/>
            <person name="Stajich J.E."/>
            <person name="Wang C.C.C."/>
        </authorList>
    </citation>
    <scope>NUCLEOTIDE SEQUENCE [LARGE SCALE GENOMIC DNA]</scope>
    <source>
        <strain evidence="1 2">IMV 1140</strain>
    </source>
</reference>
<evidence type="ECO:0000313" key="1">
    <source>
        <dbReference type="EMBL" id="KAK1142981.1"/>
    </source>
</evidence>
<gene>
    <name evidence="1" type="ORF">N8T08_007222</name>
</gene>
<evidence type="ECO:0000313" key="2">
    <source>
        <dbReference type="Proteomes" id="UP001177260"/>
    </source>
</evidence>
<comment type="caution">
    <text evidence="1">The sequence shown here is derived from an EMBL/GenBank/DDBJ whole genome shotgun (WGS) entry which is preliminary data.</text>
</comment>
<name>A0ACC3AYU0_9EURO</name>
<dbReference type="Proteomes" id="UP001177260">
    <property type="component" value="Unassembled WGS sequence"/>
</dbReference>
<organism evidence="1 2">
    <name type="scientific">Aspergillus melleus</name>
    <dbReference type="NCBI Taxonomy" id="138277"/>
    <lineage>
        <taxon>Eukaryota</taxon>
        <taxon>Fungi</taxon>
        <taxon>Dikarya</taxon>
        <taxon>Ascomycota</taxon>
        <taxon>Pezizomycotina</taxon>
        <taxon>Eurotiomycetes</taxon>
        <taxon>Eurotiomycetidae</taxon>
        <taxon>Eurotiales</taxon>
        <taxon>Aspergillaceae</taxon>
        <taxon>Aspergillus</taxon>
        <taxon>Aspergillus subgen. Circumdati</taxon>
    </lineage>
</organism>